<keyword evidence="14" id="KW-0289">Folate biosynthesis</keyword>
<comment type="similarity">
    <text evidence="5 22">Belongs to the folylpolyglutamate synthase family.</text>
</comment>
<evidence type="ECO:0000313" key="26">
    <source>
        <dbReference type="Proteomes" id="UP000011704"/>
    </source>
</evidence>
<feature type="domain" description="Mur ligase C-terminal" evidence="23">
    <location>
        <begin position="293"/>
        <end position="411"/>
    </location>
</feature>
<evidence type="ECO:0000256" key="14">
    <source>
        <dbReference type="ARBA" id="ARBA00022909"/>
    </source>
</evidence>
<dbReference type="GO" id="GO:0046656">
    <property type="term" value="P:folic acid biosynthetic process"/>
    <property type="evidence" value="ECO:0007669"/>
    <property type="project" value="UniProtKB-KW"/>
</dbReference>
<dbReference type="InterPro" id="IPR004101">
    <property type="entry name" value="Mur_ligase_C"/>
</dbReference>
<evidence type="ECO:0000256" key="19">
    <source>
        <dbReference type="ARBA" id="ARBA00047808"/>
    </source>
</evidence>
<feature type="domain" description="Mur ligase central" evidence="24">
    <location>
        <begin position="44"/>
        <end position="267"/>
    </location>
</feature>
<reference evidence="25 26" key="1">
    <citation type="journal article" date="2013" name="Front. Microbiol.">
        <title>The genome of Nitrospina gracilis illuminates the metabolism and evolution of the major marine nitrite oxidizer.</title>
        <authorList>
            <person name="Luecker S."/>
            <person name="Nowka B."/>
            <person name="Rattei T."/>
            <person name="Spieck E."/>
            <person name="and Daims H."/>
        </authorList>
    </citation>
    <scope>NUCLEOTIDE SEQUENCE [LARGE SCALE GENOMIC DNA]</scope>
    <source>
        <strain evidence="25 26">3/211</strain>
    </source>
</reference>
<comment type="pathway">
    <text evidence="4">Cofactor biosynthesis; tetrahydrofolylpolyglutamate biosynthesis.</text>
</comment>
<evidence type="ECO:0000259" key="24">
    <source>
        <dbReference type="Pfam" id="PF08245"/>
    </source>
</evidence>
<dbReference type="InParanoid" id="M1YZT5"/>
<evidence type="ECO:0000256" key="2">
    <source>
        <dbReference type="ARBA" id="ARBA00002714"/>
    </source>
</evidence>
<dbReference type="Proteomes" id="UP000011704">
    <property type="component" value="Unassembled WGS sequence"/>
</dbReference>
<comment type="catalytic activity">
    <reaction evidence="19">
        <text>10-formyltetrahydrofolyl-(gamma-L-Glu)(n) + L-glutamate + ATP = 10-formyltetrahydrofolyl-(gamma-L-Glu)(n+1) + ADP + phosphate + H(+)</text>
        <dbReference type="Rhea" id="RHEA:51904"/>
        <dbReference type="Rhea" id="RHEA-COMP:13088"/>
        <dbReference type="Rhea" id="RHEA-COMP:14300"/>
        <dbReference type="ChEBI" id="CHEBI:15378"/>
        <dbReference type="ChEBI" id="CHEBI:29985"/>
        <dbReference type="ChEBI" id="CHEBI:30616"/>
        <dbReference type="ChEBI" id="CHEBI:43474"/>
        <dbReference type="ChEBI" id="CHEBI:134413"/>
        <dbReference type="ChEBI" id="CHEBI:456216"/>
        <dbReference type="EC" id="6.3.2.17"/>
    </reaction>
</comment>
<comment type="caution">
    <text evidence="25">The sequence shown here is derived from an EMBL/GenBank/DDBJ whole genome shotgun (WGS) entry which is preliminary data.</text>
</comment>
<evidence type="ECO:0000256" key="15">
    <source>
        <dbReference type="ARBA" id="ARBA00030048"/>
    </source>
</evidence>
<dbReference type="FunFam" id="3.40.1190.10:FF:000011">
    <property type="entry name" value="Folylpolyglutamate synthase/dihydrofolate synthase"/>
    <property type="match status" value="1"/>
</dbReference>
<evidence type="ECO:0000256" key="17">
    <source>
        <dbReference type="ARBA" id="ARBA00032510"/>
    </source>
</evidence>
<evidence type="ECO:0000256" key="18">
    <source>
        <dbReference type="ARBA" id="ARBA00047493"/>
    </source>
</evidence>
<evidence type="ECO:0000256" key="1">
    <source>
        <dbReference type="ARBA" id="ARBA00001946"/>
    </source>
</evidence>
<evidence type="ECO:0000313" key="25">
    <source>
        <dbReference type="EMBL" id="CCQ91227.1"/>
    </source>
</evidence>
<evidence type="ECO:0000256" key="6">
    <source>
        <dbReference type="ARBA" id="ARBA00013023"/>
    </source>
</evidence>
<keyword evidence="10" id="KW-0479">Metal-binding</keyword>
<dbReference type="RefSeq" id="WP_005009650.1">
    <property type="nucleotide sequence ID" value="NZ_HG422173.1"/>
</dbReference>
<evidence type="ECO:0000256" key="11">
    <source>
        <dbReference type="ARBA" id="ARBA00022741"/>
    </source>
</evidence>
<comment type="catalytic activity">
    <reaction evidence="21">
        <text>7,8-dihydropteroate + L-glutamate + ATP = 7,8-dihydrofolate + ADP + phosphate + H(+)</text>
        <dbReference type="Rhea" id="RHEA:23584"/>
        <dbReference type="ChEBI" id="CHEBI:15378"/>
        <dbReference type="ChEBI" id="CHEBI:17839"/>
        <dbReference type="ChEBI" id="CHEBI:29985"/>
        <dbReference type="ChEBI" id="CHEBI:30616"/>
        <dbReference type="ChEBI" id="CHEBI:43474"/>
        <dbReference type="ChEBI" id="CHEBI:57451"/>
        <dbReference type="ChEBI" id="CHEBI:456216"/>
        <dbReference type="EC" id="6.3.2.12"/>
    </reaction>
</comment>
<evidence type="ECO:0000256" key="22">
    <source>
        <dbReference type="PIRNR" id="PIRNR001563"/>
    </source>
</evidence>
<dbReference type="SUPFAM" id="SSF53623">
    <property type="entry name" value="MurD-like peptide ligases, catalytic domain"/>
    <property type="match status" value="1"/>
</dbReference>
<dbReference type="EC" id="6.3.2.17" evidence="7"/>
<dbReference type="NCBIfam" id="TIGR01499">
    <property type="entry name" value="folC"/>
    <property type="match status" value="1"/>
</dbReference>
<dbReference type="PANTHER" id="PTHR11136">
    <property type="entry name" value="FOLYLPOLYGLUTAMATE SYNTHASE-RELATED"/>
    <property type="match status" value="1"/>
</dbReference>
<comment type="catalytic activity">
    <reaction evidence="20">
        <text>(6R)-5,10-methylenetetrahydrofolyl-(gamma-L-Glu)(n) + L-glutamate + ATP = (6R)-5,10-methylenetetrahydrofolyl-(gamma-L-Glu)(n+1) + ADP + phosphate + H(+)</text>
        <dbReference type="Rhea" id="RHEA:51912"/>
        <dbReference type="Rhea" id="RHEA-COMP:13257"/>
        <dbReference type="Rhea" id="RHEA-COMP:13258"/>
        <dbReference type="ChEBI" id="CHEBI:15378"/>
        <dbReference type="ChEBI" id="CHEBI:29985"/>
        <dbReference type="ChEBI" id="CHEBI:30616"/>
        <dbReference type="ChEBI" id="CHEBI:43474"/>
        <dbReference type="ChEBI" id="CHEBI:136572"/>
        <dbReference type="ChEBI" id="CHEBI:456216"/>
        <dbReference type="EC" id="6.3.2.17"/>
    </reaction>
</comment>
<evidence type="ECO:0000256" key="4">
    <source>
        <dbReference type="ARBA" id="ARBA00005150"/>
    </source>
</evidence>
<evidence type="ECO:0000256" key="10">
    <source>
        <dbReference type="ARBA" id="ARBA00022723"/>
    </source>
</evidence>
<comment type="catalytic activity">
    <reaction evidence="18">
        <text>(6S)-5,6,7,8-tetrahydrofolyl-(gamma-L-Glu)(n) + L-glutamate + ATP = (6S)-5,6,7,8-tetrahydrofolyl-(gamma-L-Glu)(n+1) + ADP + phosphate + H(+)</text>
        <dbReference type="Rhea" id="RHEA:10580"/>
        <dbReference type="Rhea" id="RHEA-COMP:14738"/>
        <dbReference type="Rhea" id="RHEA-COMP:14740"/>
        <dbReference type="ChEBI" id="CHEBI:15378"/>
        <dbReference type="ChEBI" id="CHEBI:29985"/>
        <dbReference type="ChEBI" id="CHEBI:30616"/>
        <dbReference type="ChEBI" id="CHEBI:43474"/>
        <dbReference type="ChEBI" id="CHEBI:141005"/>
        <dbReference type="ChEBI" id="CHEBI:456216"/>
        <dbReference type="EC" id="6.3.2.17"/>
    </reaction>
</comment>
<dbReference type="InterPro" id="IPR001645">
    <property type="entry name" value="Folylpolyglutamate_synth"/>
</dbReference>
<dbReference type="InterPro" id="IPR018109">
    <property type="entry name" value="Folylpolyglutamate_synth_CS"/>
</dbReference>
<dbReference type="PIRSF" id="PIRSF001563">
    <property type="entry name" value="Folylpolyglu_synth"/>
    <property type="match status" value="1"/>
</dbReference>
<dbReference type="STRING" id="1266370.NITGR_600012"/>
<accession>M1YZT5</accession>
<evidence type="ECO:0000256" key="16">
    <source>
        <dbReference type="ARBA" id="ARBA00030592"/>
    </source>
</evidence>
<dbReference type="GO" id="GO:0046872">
    <property type="term" value="F:metal ion binding"/>
    <property type="evidence" value="ECO:0007669"/>
    <property type="project" value="UniProtKB-KW"/>
</dbReference>
<dbReference type="FunCoup" id="M1YZT5">
    <property type="interactions" value="525"/>
</dbReference>
<proteinExistence type="inferred from homology"/>
<evidence type="ECO:0000256" key="21">
    <source>
        <dbReference type="ARBA" id="ARBA00049161"/>
    </source>
</evidence>
<comment type="cofactor">
    <cofactor evidence="1">
        <name>Mg(2+)</name>
        <dbReference type="ChEBI" id="CHEBI:18420"/>
    </cofactor>
</comment>
<dbReference type="GO" id="GO:0005524">
    <property type="term" value="F:ATP binding"/>
    <property type="evidence" value="ECO:0007669"/>
    <property type="project" value="UniProtKB-KW"/>
</dbReference>
<protein>
    <recommendedName>
        <fullName evidence="8">Dihydrofolate synthase/folylpolyglutamate synthase</fullName>
        <ecNumber evidence="6">6.3.2.12</ecNumber>
        <ecNumber evidence="7">6.3.2.17</ecNumber>
    </recommendedName>
    <alternativeName>
        <fullName evidence="17">Folylpoly-gamma-glutamate synthetase-dihydrofolate synthetase</fullName>
    </alternativeName>
    <alternativeName>
        <fullName evidence="15">Folylpolyglutamate synthetase</fullName>
    </alternativeName>
    <alternativeName>
        <fullName evidence="16">Tetrahydrofolylpolyglutamate synthase</fullName>
    </alternativeName>
</protein>
<dbReference type="GO" id="GO:0005737">
    <property type="term" value="C:cytoplasm"/>
    <property type="evidence" value="ECO:0007669"/>
    <property type="project" value="TreeGrafter"/>
</dbReference>
<evidence type="ECO:0000259" key="23">
    <source>
        <dbReference type="Pfam" id="PF02875"/>
    </source>
</evidence>
<gene>
    <name evidence="25" type="ORF">NITGR_600012</name>
</gene>
<organism evidence="25 26">
    <name type="scientific">Nitrospina gracilis (strain 3/211)</name>
    <dbReference type="NCBI Taxonomy" id="1266370"/>
    <lineage>
        <taxon>Bacteria</taxon>
        <taxon>Pseudomonadati</taxon>
        <taxon>Nitrospinota/Tectimicrobiota group</taxon>
        <taxon>Nitrospinota</taxon>
        <taxon>Nitrospinia</taxon>
        <taxon>Nitrospinales</taxon>
        <taxon>Nitrospinaceae</taxon>
        <taxon>Nitrospina</taxon>
    </lineage>
</organism>
<keyword evidence="11 22" id="KW-0547">Nucleotide-binding</keyword>
<dbReference type="InterPro" id="IPR036565">
    <property type="entry name" value="Mur-like_cat_sf"/>
</dbReference>
<dbReference type="HOGENOM" id="CLU_015869_1_2_0"/>
<dbReference type="PROSITE" id="PS01011">
    <property type="entry name" value="FOLYLPOLYGLU_SYNT_1"/>
    <property type="match status" value="1"/>
</dbReference>
<keyword evidence="13" id="KW-0460">Magnesium</keyword>
<dbReference type="AlphaFoldDB" id="M1YZT5"/>
<comment type="function">
    <text evidence="2">Functions in two distinct reactions of the de novo folate biosynthetic pathway. Catalyzes the addition of a glutamate residue to dihydropteroate (7,8-dihydropteroate or H2Pte) to form dihydrofolate (7,8-dihydrofolate monoglutamate or H2Pte-Glu). Also catalyzes successive additions of L-glutamate to tetrahydrofolate or 10-formyltetrahydrofolate or 5,10-methylenetetrahydrofolate, leading to folylpolyglutamate derivatives.</text>
</comment>
<dbReference type="InterPro" id="IPR036615">
    <property type="entry name" value="Mur_ligase_C_dom_sf"/>
</dbReference>
<dbReference type="Pfam" id="PF02875">
    <property type="entry name" value="Mur_ligase_C"/>
    <property type="match status" value="1"/>
</dbReference>
<dbReference type="EC" id="6.3.2.12" evidence="6"/>
<evidence type="ECO:0000256" key="20">
    <source>
        <dbReference type="ARBA" id="ARBA00049035"/>
    </source>
</evidence>
<dbReference type="PANTHER" id="PTHR11136:SF0">
    <property type="entry name" value="DIHYDROFOLATE SYNTHETASE-RELATED"/>
    <property type="match status" value="1"/>
</dbReference>
<dbReference type="Gene3D" id="3.40.1190.10">
    <property type="entry name" value="Mur-like, catalytic domain"/>
    <property type="match status" value="1"/>
</dbReference>
<dbReference type="Pfam" id="PF08245">
    <property type="entry name" value="Mur_ligase_M"/>
    <property type="match status" value="1"/>
</dbReference>
<evidence type="ECO:0000256" key="13">
    <source>
        <dbReference type="ARBA" id="ARBA00022842"/>
    </source>
</evidence>
<dbReference type="Gene3D" id="3.90.190.20">
    <property type="entry name" value="Mur ligase, C-terminal domain"/>
    <property type="match status" value="1"/>
</dbReference>
<keyword evidence="12 22" id="KW-0067">ATP-binding</keyword>
<evidence type="ECO:0000256" key="9">
    <source>
        <dbReference type="ARBA" id="ARBA00022598"/>
    </source>
</evidence>
<dbReference type="GO" id="GO:0008841">
    <property type="term" value="F:dihydrofolate synthase activity"/>
    <property type="evidence" value="ECO:0007669"/>
    <property type="project" value="UniProtKB-EC"/>
</dbReference>
<name>M1YZT5_NITG3</name>
<keyword evidence="26" id="KW-1185">Reference proteome</keyword>
<evidence type="ECO:0000256" key="12">
    <source>
        <dbReference type="ARBA" id="ARBA00022840"/>
    </source>
</evidence>
<sequence>MTPTQCLDYLFNLQNSGIKLGLENTTRLLEGLGDPQHKIPAIHIAGTKGKGSTAAFVESILRAAGYRTGLYTSPHIRHFSERIQVNREPIPENAMVNGILHIKETAERIGVPVTFFEFGTALAFQYFVEQKVDWNVIEVGMGGRLDSTNTCQGEVCIVTSISRDHESSLGSELPGIAFEKASIIKDTCTVVTGVDQPEVFLVIEDRAREFDCRLLQLDRDFKVNLRTHQPGKMVFDFESPTGSIQGLTSPLLGRYQAHNAAMAIAACQALDSKGVKLTPEIIRRGIATAQWAGRLEVVNESPLTLLDCAHNLDSLQKLMEAMKELYPSRKLRIVLGIMQDKPYRECIEIIARFAHHITLTRPRQDRSLNPADLAGETFSIGPLEIIEDVPQALIANQKQCGPDELICVTGSIFTVAEAREYIERTCLK</sequence>
<dbReference type="InterPro" id="IPR013221">
    <property type="entry name" value="Mur_ligase_cen"/>
</dbReference>
<dbReference type="GO" id="GO:0004326">
    <property type="term" value="F:tetrahydrofolylpolyglutamate synthase activity"/>
    <property type="evidence" value="ECO:0007669"/>
    <property type="project" value="UniProtKB-EC"/>
</dbReference>
<comment type="pathway">
    <text evidence="3">Cofactor biosynthesis; tetrahydrofolate biosynthesis; 7,8-dihydrofolate from 2-amino-4-hydroxy-6-hydroxymethyl-7,8-dihydropteridine diphosphate and 4-aminobenzoate: step 2/2.</text>
</comment>
<evidence type="ECO:0000256" key="5">
    <source>
        <dbReference type="ARBA" id="ARBA00008276"/>
    </source>
</evidence>
<evidence type="ECO:0000256" key="7">
    <source>
        <dbReference type="ARBA" id="ARBA00013025"/>
    </source>
</evidence>
<keyword evidence="9 22" id="KW-0436">Ligase</keyword>
<evidence type="ECO:0000256" key="8">
    <source>
        <dbReference type="ARBA" id="ARBA00019357"/>
    </source>
</evidence>
<evidence type="ECO:0000256" key="3">
    <source>
        <dbReference type="ARBA" id="ARBA00004799"/>
    </source>
</evidence>
<dbReference type="OrthoDB" id="9809356at2"/>
<dbReference type="EMBL" id="CAQJ01000067">
    <property type="protein sequence ID" value="CCQ91227.1"/>
    <property type="molecule type" value="Genomic_DNA"/>
</dbReference>
<dbReference type="SUPFAM" id="SSF53244">
    <property type="entry name" value="MurD-like peptide ligases, peptide-binding domain"/>
    <property type="match status" value="1"/>
</dbReference>